<feature type="region of interest" description="Disordered" evidence="1">
    <location>
        <begin position="1"/>
        <end position="116"/>
    </location>
</feature>
<gene>
    <name evidence="3" type="ORF">KFL_003990090</name>
</gene>
<name>A0A1Y1IDQ7_KLENI</name>
<reference evidence="3 4" key="1">
    <citation type="journal article" date="2014" name="Nat. Commun.">
        <title>Klebsormidium flaccidum genome reveals primary factors for plant terrestrial adaptation.</title>
        <authorList>
            <person name="Hori K."/>
            <person name="Maruyama F."/>
            <person name="Fujisawa T."/>
            <person name="Togashi T."/>
            <person name="Yamamoto N."/>
            <person name="Seo M."/>
            <person name="Sato S."/>
            <person name="Yamada T."/>
            <person name="Mori H."/>
            <person name="Tajima N."/>
            <person name="Moriyama T."/>
            <person name="Ikeuchi M."/>
            <person name="Watanabe M."/>
            <person name="Wada H."/>
            <person name="Kobayashi K."/>
            <person name="Saito M."/>
            <person name="Masuda T."/>
            <person name="Sasaki-Sekimoto Y."/>
            <person name="Mashiguchi K."/>
            <person name="Awai K."/>
            <person name="Shimojima M."/>
            <person name="Masuda S."/>
            <person name="Iwai M."/>
            <person name="Nobusawa T."/>
            <person name="Narise T."/>
            <person name="Kondo S."/>
            <person name="Saito H."/>
            <person name="Sato R."/>
            <person name="Murakawa M."/>
            <person name="Ihara Y."/>
            <person name="Oshima-Yamada Y."/>
            <person name="Ohtaka K."/>
            <person name="Satoh M."/>
            <person name="Sonobe K."/>
            <person name="Ishii M."/>
            <person name="Ohtani R."/>
            <person name="Kanamori-Sato M."/>
            <person name="Honoki R."/>
            <person name="Miyazaki D."/>
            <person name="Mochizuki H."/>
            <person name="Umetsu J."/>
            <person name="Higashi K."/>
            <person name="Shibata D."/>
            <person name="Kamiya Y."/>
            <person name="Sato N."/>
            <person name="Nakamura Y."/>
            <person name="Tabata S."/>
            <person name="Ida S."/>
            <person name="Kurokawa K."/>
            <person name="Ohta H."/>
        </authorList>
    </citation>
    <scope>NUCLEOTIDE SEQUENCE [LARGE SCALE GENOMIC DNA]</scope>
    <source>
        <strain evidence="3 4">NIES-2285</strain>
    </source>
</reference>
<feature type="compositionally biased region" description="Polar residues" evidence="1">
    <location>
        <begin position="103"/>
        <end position="116"/>
    </location>
</feature>
<evidence type="ECO:0000259" key="2">
    <source>
        <dbReference type="PROSITE" id="PS51806"/>
    </source>
</evidence>
<dbReference type="OrthoDB" id="542841at2759"/>
<dbReference type="InterPro" id="IPR025422">
    <property type="entry name" value="TGA_domain"/>
</dbReference>
<evidence type="ECO:0000313" key="3">
    <source>
        <dbReference type="EMBL" id="GAQ88092.1"/>
    </source>
</evidence>
<organism evidence="3 4">
    <name type="scientific">Klebsormidium nitens</name>
    <name type="common">Green alga</name>
    <name type="synonym">Ulothrix nitens</name>
    <dbReference type="NCBI Taxonomy" id="105231"/>
    <lineage>
        <taxon>Eukaryota</taxon>
        <taxon>Viridiplantae</taxon>
        <taxon>Streptophyta</taxon>
        <taxon>Klebsormidiophyceae</taxon>
        <taxon>Klebsormidiales</taxon>
        <taxon>Klebsormidiaceae</taxon>
        <taxon>Klebsormidium</taxon>
    </lineage>
</organism>
<dbReference type="GO" id="GO:0006351">
    <property type="term" value="P:DNA-templated transcription"/>
    <property type="evidence" value="ECO:0007669"/>
    <property type="project" value="InterPro"/>
</dbReference>
<proteinExistence type="predicted"/>
<sequence>MRAELPGILAEGGSSMVKRKAQGGLSDDEESRAGSMELKMIGHGHEGGAGNDDTVSSTERREAGGEDFNKAATDSPMEEEQESAAPMEVQRVPSLRGGRAEESSTSQDWQASNPEGLTKQGSAEIIAHFDKYADTWFHEYRMRLEKLKKAISDDAGAEQCKELVEESLRAVVDLFAEKCRAVDADVLHVMAGLWRTPLEVSFLWNGGLRPTTLFQLIYHMVGSQIENSLGLLLSGGAFPPMASLTGKQLEELSSMQLATTKIEDDLSDESASLQMNLADLPLPGLADPSKADPDAFSVSIKAAMHERLVSLKQLVHQGDELRLTTVKKVLGVLTWRQQVELLAGMSELVLALRKIGEAAKVKTYL</sequence>
<protein>
    <submittedName>
        <fullName evidence="3">Putative DOG1 domain-containing protein</fullName>
    </submittedName>
</protein>
<dbReference type="PANTHER" id="PTHR46354:SF4">
    <property type="entry name" value="PROTEIN DOG1-LIKE 3"/>
    <property type="match status" value="1"/>
</dbReference>
<accession>A0A1Y1IDQ7</accession>
<dbReference type="Pfam" id="PF14144">
    <property type="entry name" value="DOG1"/>
    <property type="match status" value="1"/>
</dbReference>
<dbReference type="PANTHER" id="PTHR46354">
    <property type="entry name" value="DOG1 DOMAIN-CONTAINING PROTEIN"/>
    <property type="match status" value="1"/>
</dbReference>
<evidence type="ECO:0000256" key="1">
    <source>
        <dbReference type="SAM" id="MobiDB-lite"/>
    </source>
</evidence>
<dbReference type="EMBL" id="DF237348">
    <property type="protein sequence ID" value="GAQ88092.1"/>
    <property type="molecule type" value="Genomic_DNA"/>
</dbReference>
<dbReference type="InterPro" id="IPR051886">
    <property type="entry name" value="Seed_Dev/Stress_Resp_Reg"/>
</dbReference>
<dbReference type="GO" id="GO:0043565">
    <property type="term" value="F:sequence-specific DNA binding"/>
    <property type="evidence" value="ECO:0007669"/>
    <property type="project" value="InterPro"/>
</dbReference>
<dbReference type="Proteomes" id="UP000054558">
    <property type="component" value="Unassembled WGS sequence"/>
</dbReference>
<keyword evidence="4" id="KW-1185">Reference proteome</keyword>
<feature type="domain" description="DOG1" evidence="2">
    <location>
        <begin position="126"/>
        <end position="362"/>
    </location>
</feature>
<feature type="compositionally biased region" description="Basic and acidic residues" evidence="1">
    <location>
        <begin position="58"/>
        <end position="69"/>
    </location>
</feature>
<dbReference type="AlphaFoldDB" id="A0A1Y1IDQ7"/>
<dbReference type="OMA" id="MFTPSWT"/>
<dbReference type="PROSITE" id="PS51806">
    <property type="entry name" value="DOG1"/>
    <property type="match status" value="1"/>
</dbReference>
<evidence type="ECO:0000313" key="4">
    <source>
        <dbReference type="Proteomes" id="UP000054558"/>
    </source>
</evidence>